<dbReference type="Gene3D" id="3.90.76.10">
    <property type="entry name" value="Dipeptide-binding Protein, Domain 1"/>
    <property type="match status" value="1"/>
</dbReference>
<proteinExistence type="inferred from homology"/>
<dbReference type="InterPro" id="IPR000914">
    <property type="entry name" value="SBP_5_dom"/>
</dbReference>
<dbReference type="SUPFAM" id="SSF53850">
    <property type="entry name" value="Periplasmic binding protein-like II"/>
    <property type="match status" value="1"/>
</dbReference>
<evidence type="ECO:0000313" key="5">
    <source>
        <dbReference type="EMBL" id="UOO93210.1"/>
    </source>
</evidence>
<dbReference type="CDD" id="cd08493">
    <property type="entry name" value="PBP2_DppA_like"/>
    <property type="match status" value="1"/>
</dbReference>
<reference evidence="5" key="2">
    <citation type="journal article" date="2022" name="Res Sq">
        <title>Evolution of multicellular longitudinally dividing oral cavity symbionts (Neisseriaceae).</title>
        <authorList>
            <person name="Nyongesa S."/>
            <person name="Weber P."/>
            <person name="Bernet E."/>
            <person name="Pullido F."/>
            <person name="Nieckarz M."/>
            <person name="Delaby M."/>
            <person name="Nieves C."/>
            <person name="Viehboeck T."/>
            <person name="Krause N."/>
            <person name="Rivera-Millot A."/>
            <person name="Nakamura A."/>
            <person name="Vischer N."/>
            <person name="VanNieuwenhze M."/>
            <person name="Brun Y."/>
            <person name="Cava F."/>
            <person name="Bulgheresi S."/>
            <person name="Veyrier F."/>
        </authorList>
    </citation>
    <scope>NUCLEOTIDE SEQUENCE</scope>
    <source>
        <strain evidence="5">SAG 1488-6</strain>
    </source>
</reference>
<evidence type="ECO:0000256" key="2">
    <source>
        <dbReference type="ARBA" id="ARBA00022729"/>
    </source>
</evidence>
<evidence type="ECO:0000256" key="1">
    <source>
        <dbReference type="ARBA" id="ARBA00005695"/>
    </source>
</evidence>
<dbReference type="Gene3D" id="3.10.105.10">
    <property type="entry name" value="Dipeptide-binding Protein, Domain 3"/>
    <property type="match status" value="1"/>
</dbReference>
<keyword evidence="2 3" id="KW-0732">Signal</keyword>
<reference evidence="5" key="1">
    <citation type="submission" date="2021-12" db="EMBL/GenBank/DDBJ databases">
        <authorList>
            <person name="Veyrier F.J."/>
        </authorList>
    </citation>
    <scope>NUCLEOTIDE SEQUENCE</scope>
    <source>
        <strain evidence="5">SAG 1488-6</strain>
    </source>
</reference>
<keyword evidence="6" id="KW-1185">Reference proteome</keyword>
<dbReference type="PROSITE" id="PS51257">
    <property type="entry name" value="PROKAR_LIPOPROTEIN"/>
    <property type="match status" value="1"/>
</dbReference>
<feature type="domain" description="Solute-binding protein family 5" evidence="4">
    <location>
        <begin position="91"/>
        <end position="470"/>
    </location>
</feature>
<accession>A0ABY4EE41</accession>
<dbReference type="Gene3D" id="3.40.190.10">
    <property type="entry name" value="Periplasmic binding protein-like II"/>
    <property type="match status" value="1"/>
</dbReference>
<organism evidence="5 6">
    <name type="scientific">Vitreoscilla stercoraria</name>
    <dbReference type="NCBI Taxonomy" id="61"/>
    <lineage>
        <taxon>Bacteria</taxon>
        <taxon>Pseudomonadati</taxon>
        <taxon>Pseudomonadota</taxon>
        <taxon>Betaproteobacteria</taxon>
        <taxon>Neisseriales</taxon>
        <taxon>Neisseriaceae</taxon>
        <taxon>Vitreoscilla</taxon>
    </lineage>
</organism>
<dbReference type="PROSITE" id="PS01040">
    <property type="entry name" value="SBP_BACTERIAL_5"/>
    <property type="match status" value="1"/>
</dbReference>
<dbReference type="RefSeq" id="WP_019957541.1">
    <property type="nucleotide sequence ID" value="NZ_CP091512.1"/>
</dbReference>
<sequence length="551" mass="60900">MKKRLCTLSVISASLLLAACGGGNDAPAKGNEPAKQEAAATGGSKTLVYCSEGSPAGFDPGQYTAGTDFDAAAYPIRNGLVQFERGGTEAKAGLAEKWDISEDGKTYTFHLRKGVKFHTTDYFTPSRDFNADDVVFTFKRLTDPNFAFNKAYPAEFPYATDMGLPDNIVAIDKIDDHTVKFTLKEVDAPFIQNLAMPFAYLHSAEYAEKLEKEGKAADINTHPIGTGPFVFKSYQKDNMIRYAKHPEYWDKDNIHIDNLVFAITKDSAVRAQKVQAGECNVSAYPKTAEIEAAKKSSKVNVLDKPGFNVGYVGYNVKKDKLGDLKVRQALDMAINRDAIINAVYQGAGTVATNPMPPTQWSYNDTLKNAPYDPEKAKTLLKEAGVPEGHQINLWAMPVQRPYNPNAKLMSEMIQADWAKVGIKANIVSYEWGEYLKRASKGEHDAIIVGWTGDNGDPDNWLGTLLSCKAIGGNNYAQWCNPQFDQLVTDARRITDTSKRTELYSQAQVIFKQELPWTTMAHSVVTVMTTPNVKEFKIDPFGSVRFEGVKID</sequence>
<dbReference type="InterPro" id="IPR039424">
    <property type="entry name" value="SBP_5"/>
</dbReference>
<evidence type="ECO:0000256" key="3">
    <source>
        <dbReference type="SAM" id="SignalP"/>
    </source>
</evidence>
<dbReference type="Pfam" id="PF00496">
    <property type="entry name" value="SBP_bac_5"/>
    <property type="match status" value="1"/>
</dbReference>
<dbReference type="PANTHER" id="PTHR30290:SF38">
    <property type="entry name" value="D,D-DIPEPTIDE-BINDING PERIPLASMIC PROTEIN DDPA-RELATED"/>
    <property type="match status" value="1"/>
</dbReference>
<dbReference type="PIRSF" id="PIRSF002741">
    <property type="entry name" value="MppA"/>
    <property type="match status" value="1"/>
</dbReference>
<dbReference type="EMBL" id="CP091512">
    <property type="protein sequence ID" value="UOO93210.1"/>
    <property type="molecule type" value="Genomic_DNA"/>
</dbReference>
<dbReference type="InterPro" id="IPR023765">
    <property type="entry name" value="SBP_5_CS"/>
</dbReference>
<dbReference type="Proteomes" id="UP000832034">
    <property type="component" value="Chromosome"/>
</dbReference>
<evidence type="ECO:0000313" key="6">
    <source>
        <dbReference type="Proteomes" id="UP000832034"/>
    </source>
</evidence>
<dbReference type="PANTHER" id="PTHR30290">
    <property type="entry name" value="PERIPLASMIC BINDING COMPONENT OF ABC TRANSPORTER"/>
    <property type="match status" value="1"/>
</dbReference>
<evidence type="ECO:0000259" key="4">
    <source>
        <dbReference type="Pfam" id="PF00496"/>
    </source>
</evidence>
<dbReference type="InterPro" id="IPR030678">
    <property type="entry name" value="Peptide/Ni-bd"/>
</dbReference>
<feature type="chain" id="PRO_5046210609" evidence="3">
    <location>
        <begin position="19"/>
        <end position="551"/>
    </location>
</feature>
<feature type="signal peptide" evidence="3">
    <location>
        <begin position="1"/>
        <end position="18"/>
    </location>
</feature>
<protein>
    <submittedName>
        <fullName evidence="5">ABC transporter substrate-binding protein</fullName>
    </submittedName>
</protein>
<comment type="similarity">
    <text evidence="1">Belongs to the bacterial solute-binding protein 5 family.</text>
</comment>
<name>A0ABY4EE41_VITST</name>
<gene>
    <name evidence="5" type="ORF">LVJ81_04025</name>
</gene>